<proteinExistence type="inferred from homology"/>
<dbReference type="PANTHER" id="PTHR43421:SF1">
    <property type="entry name" value="METALLOPROTEASE PMBA"/>
    <property type="match status" value="1"/>
</dbReference>
<keyword evidence="6" id="KW-1185">Reference proteome</keyword>
<dbReference type="InterPro" id="IPR045569">
    <property type="entry name" value="Metalloprtase-TldD/E_C"/>
</dbReference>
<dbReference type="Gene3D" id="3.30.2290.10">
    <property type="entry name" value="PmbA/TldD superfamily"/>
    <property type="match status" value="1"/>
</dbReference>
<dbReference type="InterPro" id="IPR036059">
    <property type="entry name" value="TldD/PmbA_sf"/>
</dbReference>
<dbReference type="Pfam" id="PF19289">
    <property type="entry name" value="PmbA_TldD_3rd"/>
    <property type="match status" value="1"/>
</dbReference>
<comment type="caution">
    <text evidence="5">The sequence shown here is derived from an EMBL/GenBank/DDBJ whole genome shotgun (WGS) entry which is preliminary data.</text>
</comment>
<dbReference type="InterPro" id="IPR045570">
    <property type="entry name" value="Metalloprtase-TldD/E_cen_dom"/>
</dbReference>
<dbReference type="SUPFAM" id="SSF111283">
    <property type="entry name" value="Putative modulator of DNA gyrase, PmbA/TldD"/>
    <property type="match status" value="1"/>
</dbReference>
<dbReference type="PANTHER" id="PTHR43421">
    <property type="entry name" value="METALLOPROTEASE PMBA"/>
    <property type="match status" value="1"/>
</dbReference>
<evidence type="ECO:0000313" key="5">
    <source>
        <dbReference type="EMBL" id="GAA0568492.1"/>
    </source>
</evidence>
<evidence type="ECO:0000259" key="3">
    <source>
        <dbReference type="Pfam" id="PF19289"/>
    </source>
</evidence>
<evidence type="ECO:0000259" key="4">
    <source>
        <dbReference type="Pfam" id="PF19290"/>
    </source>
</evidence>
<feature type="domain" description="Metalloprotease TldD/E central" evidence="4">
    <location>
        <begin position="120"/>
        <end position="223"/>
    </location>
</feature>
<dbReference type="Pfam" id="PF19290">
    <property type="entry name" value="PmbA_TldD_2nd"/>
    <property type="match status" value="1"/>
</dbReference>
<dbReference type="InterPro" id="IPR035068">
    <property type="entry name" value="TldD/PmbA_N"/>
</dbReference>
<feature type="domain" description="Metalloprotease TldD/E N-terminal" evidence="2">
    <location>
        <begin position="22"/>
        <end position="90"/>
    </location>
</feature>
<dbReference type="Pfam" id="PF01523">
    <property type="entry name" value="PmbA_TldD_1st"/>
    <property type="match status" value="1"/>
</dbReference>
<protein>
    <submittedName>
        <fullName evidence="5">TldD/PmbA family protein</fullName>
    </submittedName>
</protein>
<reference evidence="5 6" key="1">
    <citation type="journal article" date="2019" name="Int. J. Syst. Evol. Microbiol.">
        <title>The Global Catalogue of Microorganisms (GCM) 10K type strain sequencing project: providing services to taxonomists for standard genome sequencing and annotation.</title>
        <authorList>
            <consortium name="The Broad Institute Genomics Platform"/>
            <consortium name="The Broad Institute Genome Sequencing Center for Infectious Disease"/>
            <person name="Wu L."/>
            <person name="Ma J."/>
        </authorList>
    </citation>
    <scope>NUCLEOTIDE SEQUENCE [LARGE SCALE GENOMIC DNA]</scope>
    <source>
        <strain evidence="5 6">JCM 9933</strain>
    </source>
</reference>
<evidence type="ECO:0000256" key="1">
    <source>
        <dbReference type="ARBA" id="ARBA00005836"/>
    </source>
</evidence>
<sequence>MNNPDTLQALVEAARKAGADAADAILVNAASLSVQRRLGKTEQIERAEGFDLGLRVFVGEGGKLRQAIVSSTDPSPAGFASLAERAVAMARAVPEDPFGGLADVPDGLVSVDFDLFDDTAEPDADALAARAAAAEEAALAVSGVNNSEGAEAGFGRTTIALAASNGFAGEYRRTSHSISVTALAGQGTAMERDYDYSYAVHLSDLEDAAALGRRAGERAVTRLNPRRPKTAKLPVVYDPRVAGSLLGHLAGAINGAAVARGTSFLKDKLGQRVLPAGLTVVDDPTRRRGLRSKPFDGEGMKGERRAIVEDGVLTTWILDWRSARQLNMASTGHASRGTGGPPSPSPTNLWLEPGAVTPEALMSDIREGLYVTELIGMGVNGLTGDYSRGAAGFMIRDGALAEPVSEITIAGNLKDMLLNLHPADDLVFKRGTDAPTVRVEGLTVAGA</sequence>
<feature type="domain" description="Metalloprotease TldD/E C-terminal" evidence="3">
    <location>
        <begin position="231"/>
        <end position="446"/>
    </location>
</feature>
<organism evidence="5 6">
    <name type="scientific">Craurococcus roseus</name>
    <dbReference type="NCBI Taxonomy" id="77585"/>
    <lineage>
        <taxon>Bacteria</taxon>
        <taxon>Pseudomonadati</taxon>
        <taxon>Pseudomonadota</taxon>
        <taxon>Alphaproteobacteria</taxon>
        <taxon>Acetobacterales</taxon>
        <taxon>Acetobacteraceae</taxon>
        <taxon>Craurococcus</taxon>
    </lineage>
</organism>
<dbReference type="Proteomes" id="UP001501588">
    <property type="component" value="Unassembled WGS sequence"/>
</dbReference>
<dbReference type="InterPro" id="IPR002510">
    <property type="entry name" value="Metalloprtase-TldD/E_N"/>
</dbReference>
<comment type="similarity">
    <text evidence="1">Belongs to the peptidase U62 family.</text>
</comment>
<dbReference type="RefSeq" id="WP_343893385.1">
    <property type="nucleotide sequence ID" value="NZ_BAAAFZ010000006.1"/>
</dbReference>
<dbReference type="EMBL" id="BAAAFZ010000006">
    <property type="protein sequence ID" value="GAA0568492.1"/>
    <property type="molecule type" value="Genomic_DNA"/>
</dbReference>
<gene>
    <name evidence="5" type="ORF">GCM10009416_03260</name>
</gene>
<accession>A0ABN1EKF4</accession>
<dbReference type="InterPro" id="IPR047657">
    <property type="entry name" value="PmbA"/>
</dbReference>
<evidence type="ECO:0000259" key="2">
    <source>
        <dbReference type="Pfam" id="PF01523"/>
    </source>
</evidence>
<evidence type="ECO:0000313" key="6">
    <source>
        <dbReference type="Proteomes" id="UP001501588"/>
    </source>
</evidence>
<name>A0ABN1EKF4_9PROT</name>